<keyword evidence="5" id="KW-0812">Transmembrane</keyword>
<dbReference type="GO" id="GO:0016787">
    <property type="term" value="F:hydrolase activity"/>
    <property type="evidence" value="ECO:0007669"/>
    <property type="project" value="UniProtKB-KW"/>
</dbReference>
<keyword evidence="5" id="KW-0472">Membrane</keyword>
<keyword evidence="5" id="KW-1133">Transmembrane helix</keyword>
<comment type="caution">
    <text evidence="7">The sequence shown here is derived from an EMBL/GenBank/DDBJ whole genome shotgun (WGS) entry which is preliminary data.</text>
</comment>
<evidence type="ECO:0000256" key="2">
    <source>
        <dbReference type="ARBA" id="ARBA00022801"/>
    </source>
</evidence>
<accession>A0AAD6UJ41</accession>
<keyword evidence="8" id="KW-1185">Reference proteome</keyword>
<dbReference type="PANTHER" id="PTHR43788:SF8">
    <property type="entry name" value="DNA-BINDING PROTEIN SMUBP-2"/>
    <property type="match status" value="1"/>
</dbReference>
<keyword evidence="4" id="KW-0067">ATP-binding</keyword>
<dbReference type="Proteomes" id="UP001222325">
    <property type="component" value="Unassembled WGS sequence"/>
</dbReference>
<feature type="transmembrane region" description="Helical" evidence="5">
    <location>
        <begin position="92"/>
        <end position="116"/>
    </location>
</feature>
<evidence type="ECO:0000313" key="7">
    <source>
        <dbReference type="EMBL" id="KAJ7104042.1"/>
    </source>
</evidence>
<evidence type="ECO:0000256" key="4">
    <source>
        <dbReference type="ARBA" id="ARBA00022840"/>
    </source>
</evidence>
<dbReference type="SUPFAM" id="SSF52540">
    <property type="entry name" value="P-loop containing nucleoside triphosphate hydrolases"/>
    <property type="match status" value="1"/>
</dbReference>
<evidence type="ECO:0000313" key="8">
    <source>
        <dbReference type="Proteomes" id="UP001222325"/>
    </source>
</evidence>
<evidence type="ECO:0000256" key="5">
    <source>
        <dbReference type="SAM" id="Phobius"/>
    </source>
</evidence>
<dbReference type="AlphaFoldDB" id="A0AAD6UJ41"/>
<dbReference type="Pfam" id="PF13604">
    <property type="entry name" value="AAA_30"/>
    <property type="match status" value="1"/>
</dbReference>
<keyword evidence="1" id="KW-0547">Nucleotide-binding</keyword>
<keyword evidence="2 7" id="KW-0378">Hydrolase</keyword>
<feature type="transmembrane region" description="Helical" evidence="5">
    <location>
        <begin position="52"/>
        <end position="72"/>
    </location>
</feature>
<evidence type="ECO:0000256" key="1">
    <source>
        <dbReference type="ARBA" id="ARBA00022741"/>
    </source>
</evidence>
<dbReference type="EMBL" id="JARJCN010000001">
    <property type="protein sequence ID" value="KAJ7104042.1"/>
    <property type="molecule type" value="Genomic_DNA"/>
</dbReference>
<dbReference type="InterPro" id="IPR041679">
    <property type="entry name" value="DNA2/NAM7-like_C"/>
</dbReference>
<sequence length="691" mass="76704">MSDPPFVILQDVFKTPHKPIFVTPYPCASLTRKVIDEFLNTVDDGVVGVAPAYGPGCVLSILAFASSSRVLLVRMPKPKTKTKRPNMQGRDLTGLILCGDFELFAFHMDILATSLFKDFGLRIRGAVDMLSVCKAARHSLDAKMDSIGGAPGLNKPRLQSLWNGGEKASATTVKDIALRAWVAWRAATFGPMTARFIKAPRIDTSTFLETRLNVIAKIVRDAVALDALKPSFVKNEIASEYTFKQGQLKVTSTRFKNRVRDIDQDQRIKVHGMDKGQRITVTGRTKHIDGRAADITIDTRSKLPPGKLQVVTLGKDAPTNAEAQRTQIILEALQRTSTVMEKPFFRGIWLPHELSASVKSKPPNRSISISFLRPLNASQKTAVEAILSPTPLNVIHGPPGTGKTTVIAAAVTSVAASSARDRTMWLVAQSNVAVKNIAEKLASVDFLDFKLLVSKDFHYDWHEHLYEKINPNLIRSDELVDDPVATERRLLGSKVILCTLTMLSSSRISAITRLVPLHTVIVDEASQVEVGSYLPMINRFSHSLRKLVFIGDDKQLAPYGQSDVKSLQSVFELPHLREGAIFLDTQWMPTRLGTFIGRHVYDNQLKTQHPNKAQCCRFVDVKGKEMSKGQSWINTAEVLVAIAEARKCHSASRAYRIITPYDAQRAMLEKELKASKLPWEDRVFCVDSFQG</sequence>
<dbReference type="InterPro" id="IPR050534">
    <property type="entry name" value="Coronavir_polyprotein_1ab"/>
</dbReference>
<dbReference type="InterPro" id="IPR027417">
    <property type="entry name" value="P-loop_NTPase"/>
</dbReference>
<gene>
    <name evidence="7" type="ORF">B0H15DRAFT_808233</name>
</gene>
<reference evidence="7" key="1">
    <citation type="submission" date="2023-03" db="EMBL/GenBank/DDBJ databases">
        <title>Massive genome expansion in bonnet fungi (Mycena s.s.) driven by repeated elements and novel gene families across ecological guilds.</title>
        <authorList>
            <consortium name="Lawrence Berkeley National Laboratory"/>
            <person name="Harder C.B."/>
            <person name="Miyauchi S."/>
            <person name="Viragh M."/>
            <person name="Kuo A."/>
            <person name="Thoen E."/>
            <person name="Andreopoulos B."/>
            <person name="Lu D."/>
            <person name="Skrede I."/>
            <person name="Drula E."/>
            <person name="Henrissat B."/>
            <person name="Morin E."/>
            <person name="Kohler A."/>
            <person name="Barry K."/>
            <person name="LaButti K."/>
            <person name="Morin E."/>
            <person name="Salamov A."/>
            <person name="Lipzen A."/>
            <person name="Mereny Z."/>
            <person name="Hegedus B."/>
            <person name="Baldrian P."/>
            <person name="Stursova M."/>
            <person name="Weitz H."/>
            <person name="Taylor A."/>
            <person name="Grigoriev I.V."/>
            <person name="Nagy L.G."/>
            <person name="Martin F."/>
            <person name="Kauserud H."/>
        </authorList>
    </citation>
    <scope>NUCLEOTIDE SEQUENCE</scope>
    <source>
        <strain evidence="7">CBHHK173m</strain>
    </source>
</reference>
<proteinExistence type="predicted"/>
<dbReference type="GO" id="GO:0005524">
    <property type="term" value="F:ATP binding"/>
    <property type="evidence" value="ECO:0007669"/>
    <property type="project" value="UniProtKB-KW"/>
</dbReference>
<dbReference type="Pfam" id="PF13087">
    <property type="entry name" value="AAA_12"/>
    <property type="match status" value="1"/>
</dbReference>
<dbReference type="GO" id="GO:0043139">
    <property type="term" value="F:5'-3' DNA helicase activity"/>
    <property type="evidence" value="ECO:0007669"/>
    <property type="project" value="TreeGrafter"/>
</dbReference>
<evidence type="ECO:0000259" key="6">
    <source>
        <dbReference type="Pfam" id="PF13087"/>
    </source>
</evidence>
<name>A0AAD6UJ41_9AGAR</name>
<dbReference type="PANTHER" id="PTHR43788">
    <property type="entry name" value="DNA2/NAM7 HELICASE FAMILY MEMBER"/>
    <property type="match status" value="1"/>
</dbReference>
<dbReference type="Gene3D" id="3.40.50.300">
    <property type="entry name" value="P-loop containing nucleotide triphosphate hydrolases"/>
    <property type="match status" value="2"/>
</dbReference>
<keyword evidence="3" id="KW-0347">Helicase</keyword>
<organism evidence="7 8">
    <name type="scientific">Mycena belliarum</name>
    <dbReference type="NCBI Taxonomy" id="1033014"/>
    <lineage>
        <taxon>Eukaryota</taxon>
        <taxon>Fungi</taxon>
        <taxon>Dikarya</taxon>
        <taxon>Basidiomycota</taxon>
        <taxon>Agaricomycotina</taxon>
        <taxon>Agaricomycetes</taxon>
        <taxon>Agaricomycetidae</taxon>
        <taxon>Agaricales</taxon>
        <taxon>Marasmiineae</taxon>
        <taxon>Mycenaceae</taxon>
        <taxon>Mycena</taxon>
    </lineage>
</organism>
<feature type="domain" description="DNA2/NAM7 helicase-like C-terminal" evidence="6">
    <location>
        <begin position="581"/>
        <end position="691"/>
    </location>
</feature>
<evidence type="ECO:0000256" key="3">
    <source>
        <dbReference type="ARBA" id="ARBA00022806"/>
    </source>
</evidence>
<protein>
    <submittedName>
        <fullName evidence="7">P-loop containing nucleoside triphosphate hydrolase protein</fullName>
    </submittedName>
</protein>